<dbReference type="KEGG" id="mcui:G8O30_08535"/>
<feature type="transmembrane region" description="Helical" evidence="1">
    <location>
        <begin position="93"/>
        <end position="116"/>
    </location>
</feature>
<keyword evidence="1" id="KW-0472">Membrane</keyword>
<sequence>MNAFKRLLWKDWRMTQAWFYGVIVLIIIGMVVGYSLINYTNEPAGFYPITFLLYVIAGAYIPIMMITELNKEGKTQMWLYTEQPTWKLISSKFTVLVLQSVFLFSIAGTYAYFTIFHWGINSADPVVQNIFTSSNWLITLMGLGWAISIGSNFLLLWAIYHSLTRGFTSKIVRGIIVGIIVVAYTSLENYILSLSFIQNILDSYLVRVTNEFTMQYENGWSVLFSDSPVPLFIILYYAILTVLSIFFASRLMERHVEV</sequence>
<dbReference type="RefSeq" id="WP_239671675.1">
    <property type="nucleotide sequence ID" value="NZ_CP049742.1"/>
</dbReference>
<accession>A0A7S8CBX2</accession>
<keyword evidence="1" id="KW-1133">Transmembrane helix</keyword>
<dbReference type="EMBL" id="CP049742">
    <property type="protein sequence ID" value="QPC47006.1"/>
    <property type="molecule type" value="Genomic_DNA"/>
</dbReference>
<feature type="transmembrane region" description="Helical" evidence="1">
    <location>
        <begin position="136"/>
        <end position="159"/>
    </location>
</feature>
<reference evidence="2 3" key="1">
    <citation type="submission" date="2019-07" db="EMBL/GenBank/DDBJ databases">
        <title>Genome sequence of 2 isolates from Red Sea Mangroves.</title>
        <authorList>
            <person name="Sefrji F."/>
            <person name="Michoud G."/>
            <person name="Merlino G."/>
            <person name="Daffonchio D."/>
        </authorList>
    </citation>
    <scope>NUCLEOTIDE SEQUENCE [LARGE SCALE GENOMIC DNA]</scope>
    <source>
        <strain evidence="2 3">R1DC41</strain>
    </source>
</reference>
<keyword evidence="1" id="KW-0812">Transmembrane</keyword>
<evidence type="ECO:0000313" key="2">
    <source>
        <dbReference type="EMBL" id="QPC47006.1"/>
    </source>
</evidence>
<dbReference type="Proteomes" id="UP000593626">
    <property type="component" value="Chromosome"/>
</dbReference>
<name>A0A7S8CBX2_9BACI</name>
<feature type="transmembrane region" description="Helical" evidence="1">
    <location>
        <begin position="171"/>
        <end position="187"/>
    </location>
</feature>
<feature type="transmembrane region" description="Helical" evidence="1">
    <location>
        <begin position="17"/>
        <end position="37"/>
    </location>
</feature>
<protein>
    <submittedName>
        <fullName evidence="2">Uncharacterized protein</fullName>
    </submittedName>
</protein>
<gene>
    <name evidence="2" type="ORF">G8O30_08535</name>
</gene>
<dbReference type="AlphaFoldDB" id="A0A7S8CBX2"/>
<evidence type="ECO:0000256" key="1">
    <source>
        <dbReference type="SAM" id="Phobius"/>
    </source>
</evidence>
<feature type="transmembrane region" description="Helical" evidence="1">
    <location>
        <begin position="49"/>
        <end position="67"/>
    </location>
</feature>
<proteinExistence type="predicted"/>
<organism evidence="2 3">
    <name type="scientific">Mangrovibacillus cuniculi</name>
    <dbReference type="NCBI Taxonomy" id="2593652"/>
    <lineage>
        <taxon>Bacteria</taxon>
        <taxon>Bacillati</taxon>
        <taxon>Bacillota</taxon>
        <taxon>Bacilli</taxon>
        <taxon>Bacillales</taxon>
        <taxon>Bacillaceae</taxon>
        <taxon>Mangrovibacillus</taxon>
    </lineage>
</organism>
<evidence type="ECO:0000313" key="3">
    <source>
        <dbReference type="Proteomes" id="UP000593626"/>
    </source>
</evidence>
<keyword evidence="3" id="KW-1185">Reference proteome</keyword>
<feature type="transmembrane region" description="Helical" evidence="1">
    <location>
        <begin position="229"/>
        <end position="248"/>
    </location>
</feature>